<sequence>MPTEEMFNRDVLITTTTSRRWSGLTRFETDVATLRTWDVTLSRLKRILVPIDLQAYVVNGSSESVVGLAGRSDDPAPFSDGTELAAGVHLHWAMPDALMHGVASEDGNDLELPDLPDRFVVVRALLPKGSRAARTDGWVIDTASLTVTPLTEWGGGQRDAAVSAPTAASGGSLMWGATYHGSVGRHSLHDPLSDVDFGALTVARASYTVAGWWSRTDEDPLTGGPWSLLERLAERSWGLTPDGEARLNEDADPRELQLQSMSGATSSSDRTRTTTIGQYSLGRNTYEDFAPRVGVPFEAISEVLVAPSPTRYATLLHGSVVGVPLTDVPTVDEAPRTAALAASLGLDVDDIAAAFAAPSLGTSDEDRLTGERLLAAFTGNLLEELGQPDGLDSLEDREHSDTFDSAPGPPLPSARPDVVREDDALSRGPLSVGRKGRTAAAGPAITARTTVERRRTRTGKVMGWQGLRDGSHQQPATAVRRFDEPKVKPTASSGAVGREKVRPAPRIFRPAAPMVGIRGAKPHPRHHGDGLYDDAGILRCRYPGEAIPEIDGTVSGALILPSLGSGSIPPEVVGVVREAILLDPWADGWLAGASGRADAELPAVIARLGAERVRVLGGSGTYDPSGRFAIAESRVRENGPRARASNLFHDLHSPAMTAAASELARHAFLPGTPPSPVGFTVWRQPWVPIFVEWDVTVRGSTTLKGWELTGRDLTGGPAPTLERRSTGRSPLARGVGKALTDGIARWLQTENERDLASPNSSVLSDPDESVLEALSELLEPLEVMSCSLDGVRENLLGIDFQSLLTMTADDETSDVLPRADQPPIPLFGGTLTVNALRIVDAFGRVRGVTVDQVATTLAREVEGEPATITLPPRLQHGGRWLLRLIDPAHPIGSDIAAAPEAFVNQVDPTLTVNPVSGFLLPDHIDETLEVFDAQGNPLGEVGHDPLTGGVEWVPAPGRPLPPDAAPTDGAPPTATHVALLAMGLVTSDVQTRHAASPPTESTLTALLRAIDTTLHTVDAYAGVGAPTIAGLVGRPLAVVRASIRFDAPDDLAGVEVTSPGGEAERREAFAALSTESLQFRLGDLGRSDDSALGFFVDDDYSHFHVVDKAVASAARQAGAHRGQLGLLGQTVVPDEDPLDHPYLVLEDTLTIRVGQVRSLTIIMLPAGRVHLTSGIAPRKALALSEDWVSPGLRRMSPSVRLGPVLVDPAAIRLPTVSTLPQDQVFTRRTGGLSWRDDPITAATSAALLPPMPHEVQEGWIRVAPQEESP</sequence>
<feature type="region of interest" description="Disordered" evidence="1">
    <location>
        <begin position="385"/>
        <end position="421"/>
    </location>
</feature>
<protein>
    <submittedName>
        <fullName evidence="2">Uncharacterized protein</fullName>
    </submittedName>
</protein>
<evidence type="ECO:0000313" key="2">
    <source>
        <dbReference type="EMBL" id="TWD16572.1"/>
    </source>
</evidence>
<accession>A0A560WFV0</accession>
<dbReference type="Proteomes" id="UP000315628">
    <property type="component" value="Unassembled WGS sequence"/>
</dbReference>
<organism evidence="2 3">
    <name type="scientific">Marihabitans asiaticum</name>
    <dbReference type="NCBI Taxonomy" id="415218"/>
    <lineage>
        <taxon>Bacteria</taxon>
        <taxon>Bacillati</taxon>
        <taxon>Actinomycetota</taxon>
        <taxon>Actinomycetes</taxon>
        <taxon>Micrococcales</taxon>
        <taxon>Intrasporangiaceae</taxon>
        <taxon>Marihabitans</taxon>
    </lineage>
</organism>
<feature type="region of interest" description="Disordered" evidence="1">
    <location>
        <begin position="426"/>
        <end position="445"/>
    </location>
</feature>
<dbReference type="RefSeq" id="WP_144854658.1">
    <property type="nucleotide sequence ID" value="NZ_BAAAYT010000001.1"/>
</dbReference>
<dbReference type="AlphaFoldDB" id="A0A560WFV0"/>
<dbReference type="OrthoDB" id="6091628at2"/>
<evidence type="ECO:0000256" key="1">
    <source>
        <dbReference type="SAM" id="MobiDB-lite"/>
    </source>
</evidence>
<evidence type="ECO:0000313" key="3">
    <source>
        <dbReference type="Proteomes" id="UP000315628"/>
    </source>
</evidence>
<keyword evidence="3" id="KW-1185">Reference proteome</keyword>
<dbReference type="EMBL" id="VIUW01000001">
    <property type="protein sequence ID" value="TWD16572.1"/>
    <property type="molecule type" value="Genomic_DNA"/>
</dbReference>
<gene>
    <name evidence="2" type="ORF">FB557_0096</name>
</gene>
<comment type="caution">
    <text evidence="2">The sequence shown here is derived from an EMBL/GenBank/DDBJ whole genome shotgun (WGS) entry which is preliminary data.</text>
</comment>
<feature type="region of interest" description="Disordered" evidence="1">
    <location>
        <begin position="711"/>
        <end position="734"/>
    </location>
</feature>
<reference evidence="2 3" key="1">
    <citation type="submission" date="2019-06" db="EMBL/GenBank/DDBJ databases">
        <title>Sequencing the genomes of 1000 actinobacteria strains.</title>
        <authorList>
            <person name="Klenk H.-P."/>
        </authorList>
    </citation>
    <scope>NUCLEOTIDE SEQUENCE [LARGE SCALE GENOMIC DNA]</scope>
    <source>
        <strain evidence="2 3">DSM 18935</strain>
    </source>
</reference>
<proteinExistence type="predicted"/>
<name>A0A560WFV0_9MICO</name>